<dbReference type="EMBL" id="JAATJA010000002">
    <property type="protein sequence ID" value="NJB68438.1"/>
    <property type="molecule type" value="Genomic_DNA"/>
</dbReference>
<dbReference type="InterPro" id="IPR006963">
    <property type="entry name" value="Mopterin_OxRdtase_4Fe-4S_dom"/>
</dbReference>
<dbReference type="Gene3D" id="3.40.228.10">
    <property type="entry name" value="Dimethylsulfoxide Reductase, domain 2"/>
    <property type="match status" value="1"/>
</dbReference>
<dbReference type="Pfam" id="PF00384">
    <property type="entry name" value="Molybdopterin"/>
    <property type="match status" value="1"/>
</dbReference>
<keyword evidence="6" id="KW-1185">Reference proteome</keyword>
<accession>A0A846QJN9</accession>
<dbReference type="GO" id="GO:0051536">
    <property type="term" value="F:iron-sulfur cluster binding"/>
    <property type="evidence" value="ECO:0007669"/>
    <property type="project" value="UniProtKB-KW"/>
</dbReference>
<dbReference type="GO" id="GO:0016491">
    <property type="term" value="F:oxidoreductase activity"/>
    <property type="evidence" value="ECO:0007669"/>
    <property type="project" value="InterPro"/>
</dbReference>
<dbReference type="SUPFAM" id="SSF50692">
    <property type="entry name" value="ADC-like"/>
    <property type="match status" value="1"/>
</dbReference>
<keyword evidence="1" id="KW-0479">Metal-binding</keyword>
<dbReference type="InterPro" id="IPR050612">
    <property type="entry name" value="Prok_Mopterin_Oxidored"/>
</dbReference>
<dbReference type="InterPro" id="IPR009010">
    <property type="entry name" value="Asp_de-COase-like_dom_sf"/>
</dbReference>
<feature type="domain" description="4Fe-4S Mo/W bis-MGD-type" evidence="4">
    <location>
        <begin position="9"/>
        <end position="66"/>
    </location>
</feature>
<evidence type="ECO:0000313" key="6">
    <source>
        <dbReference type="Proteomes" id="UP000580856"/>
    </source>
</evidence>
<dbReference type="Gene3D" id="2.40.40.20">
    <property type="match status" value="1"/>
</dbReference>
<dbReference type="SUPFAM" id="SSF53706">
    <property type="entry name" value="Formate dehydrogenase/DMSO reductase, domains 1-3"/>
    <property type="match status" value="1"/>
</dbReference>
<dbReference type="PANTHER" id="PTHR43742:SF6">
    <property type="entry name" value="OXIDOREDUCTASE YYAE-RELATED"/>
    <property type="match status" value="1"/>
</dbReference>
<protein>
    <submittedName>
        <fullName evidence="5">Anaerobic selenocysteine-containing dehydrogenase</fullName>
    </submittedName>
</protein>
<dbReference type="RefSeq" id="WP_245168230.1">
    <property type="nucleotide sequence ID" value="NZ_JAATJA010000002.1"/>
</dbReference>
<dbReference type="Gene3D" id="3.30.2070.10">
    <property type="entry name" value="Formate dehydrogenase/DMSO reductase"/>
    <property type="match status" value="1"/>
</dbReference>
<dbReference type="GO" id="GO:0046872">
    <property type="term" value="F:metal ion binding"/>
    <property type="evidence" value="ECO:0007669"/>
    <property type="project" value="UniProtKB-KW"/>
</dbReference>
<dbReference type="PROSITE" id="PS51669">
    <property type="entry name" value="4FE4S_MOW_BIS_MGD"/>
    <property type="match status" value="1"/>
</dbReference>
<keyword evidence="3" id="KW-0411">Iron-sulfur</keyword>
<name>A0A846QJN9_9BACT</name>
<reference evidence="5 6" key="1">
    <citation type="submission" date="2020-03" db="EMBL/GenBank/DDBJ databases">
        <title>Genomic Encyclopedia of Type Strains, Phase IV (KMG-IV): sequencing the most valuable type-strain genomes for metagenomic binning, comparative biology and taxonomic classification.</title>
        <authorList>
            <person name="Goeker M."/>
        </authorList>
    </citation>
    <scope>NUCLEOTIDE SEQUENCE [LARGE SCALE GENOMIC DNA]</scope>
    <source>
        <strain evidence="5 6">DSM 24233</strain>
    </source>
</reference>
<evidence type="ECO:0000313" key="5">
    <source>
        <dbReference type="EMBL" id="NJB68438.1"/>
    </source>
</evidence>
<organism evidence="5 6">
    <name type="scientific">Desulfobaculum xiamenense</name>
    <dbReference type="NCBI Taxonomy" id="995050"/>
    <lineage>
        <taxon>Bacteria</taxon>
        <taxon>Pseudomonadati</taxon>
        <taxon>Thermodesulfobacteriota</taxon>
        <taxon>Desulfovibrionia</taxon>
        <taxon>Desulfovibrionales</taxon>
        <taxon>Desulfovibrionaceae</taxon>
        <taxon>Desulfobaculum</taxon>
    </lineage>
</organism>
<sequence length="642" mass="69592">MGYPIAMKNEKRITACTLDCPDTCSLAVSCREDGSLSFTGNPDHPFTRGFICPKTARFCERLTHPDRITQPLVREGANYWPVSWDDAFRLIAKRIDRLRSRPESILHVRGYGYRGVLADASKWFFGKLGASTTCGSPCDSAGMAAFEEDFGALAQNDIHDLGNAARIVNWGRDLSRSSVHLAAIVRNARKGGAKVLSISPGGDGNADFSDHMVRIRPGTDRFLAAALCMGLADAGVADEVADRCANFEEFRGLLAGLDLGELLGACDVAPEDYARLLRWYAADGPTATLVGWGLQRYLNGGENVRFIDAVATLSGNMGISGGGSYYGHSSGRNFIKWAARDVAPAPRALPVHDIGRAIIEADPPIEMIWVDGVNLINQLPAGDVTAEAFGRCGFVVAVEAFFTDTALRADLILPCALMAEREDVVGSSLHDWVNWSAKVLDPPGEARCDWDILAELGSRLAEPIIMPDREEALRTALDSPALHATPEELRAAGFLKASWPQVAFEGMCFAHPDGLCRLPDVLSPEPDAHAKYPCRLLTLVSRRAIHSQIPVDEDPEALEAFVSPANPCVVGLDTSVPVYAATPRGRVAVRVRFDETIHPSAVIVRRGGWMRHGRSLNPIIAPMETDRGGGTAYYSQCVRLEN</sequence>
<gene>
    <name evidence="5" type="ORF">GGQ74_002111</name>
</gene>
<dbReference type="SMART" id="SM00926">
    <property type="entry name" value="Molybdop_Fe4S4"/>
    <property type="match status" value="1"/>
</dbReference>
<dbReference type="Proteomes" id="UP000580856">
    <property type="component" value="Unassembled WGS sequence"/>
</dbReference>
<dbReference type="Pfam" id="PF04879">
    <property type="entry name" value="Molybdop_Fe4S4"/>
    <property type="match status" value="1"/>
</dbReference>
<evidence type="ECO:0000259" key="4">
    <source>
        <dbReference type="PROSITE" id="PS51669"/>
    </source>
</evidence>
<evidence type="ECO:0000256" key="3">
    <source>
        <dbReference type="ARBA" id="ARBA00023014"/>
    </source>
</evidence>
<comment type="caution">
    <text evidence="5">The sequence shown here is derived from an EMBL/GenBank/DDBJ whole genome shotgun (WGS) entry which is preliminary data.</text>
</comment>
<dbReference type="AlphaFoldDB" id="A0A846QJN9"/>
<dbReference type="Gene3D" id="2.20.25.90">
    <property type="entry name" value="ADC-like domains"/>
    <property type="match status" value="1"/>
</dbReference>
<dbReference type="InterPro" id="IPR006656">
    <property type="entry name" value="Mopterin_OxRdtase"/>
</dbReference>
<dbReference type="PANTHER" id="PTHR43742">
    <property type="entry name" value="TRIMETHYLAMINE-N-OXIDE REDUCTASE"/>
    <property type="match status" value="1"/>
</dbReference>
<evidence type="ECO:0000256" key="1">
    <source>
        <dbReference type="ARBA" id="ARBA00022723"/>
    </source>
</evidence>
<keyword evidence="2" id="KW-0408">Iron</keyword>
<evidence type="ECO:0000256" key="2">
    <source>
        <dbReference type="ARBA" id="ARBA00023004"/>
    </source>
</evidence>
<proteinExistence type="predicted"/>
<dbReference type="Gene3D" id="3.40.50.740">
    <property type="match status" value="1"/>
</dbReference>